<keyword evidence="5 9" id="KW-0627">Porphyrin biosynthesis</keyword>
<comment type="pathway">
    <text evidence="1 9">Porphyrin-containing compound metabolism; protoporphyrin-IX biosynthesis; coproporphyrinogen-III from 5-aminolevulinate: step 3/4.</text>
</comment>
<evidence type="ECO:0000256" key="5">
    <source>
        <dbReference type="ARBA" id="ARBA00023244"/>
    </source>
</evidence>
<feature type="domain" description="Tetrapyrrole biosynthesis uroporphyrinogen III synthase" evidence="10">
    <location>
        <begin position="18"/>
        <end position="231"/>
    </location>
</feature>
<evidence type="ECO:0000256" key="2">
    <source>
        <dbReference type="ARBA" id="ARBA00008133"/>
    </source>
</evidence>
<evidence type="ECO:0000313" key="12">
    <source>
        <dbReference type="EMBL" id="MBC2286970.1"/>
    </source>
</evidence>
<dbReference type="Pfam" id="PF02602">
    <property type="entry name" value="HEM4"/>
    <property type="match status" value="1"/>
</dbReference>
<dbReference type="GO" id="GO:0006782">
    <property type="term" value="P:protoporphyrinogen IX biosynthetic process"/>
    <property type="evidence" value="ECO:0007669"/>
    <property type="project" value="UniProtKB-UniRule"/>
</dbReference>
<evidence type="ECO:0000256" key="1">
    <source>
        <dbReference type="ARBA" id="ARBA00004772"/>
    </source>
</evidence>
<dbReference type="EC" id="4.2.1.75" evidence="3 9"/>
<dbReference type="AlphaFoldDB" id="A0A7X1DDS4"/>
<name>A0A7X1DDS4_9LIST</name>
<dbReference type="SUPFAM" id="SSF69618">
    <property type="entry name" value="HemD-like"/>
    <property type="match status" value="1"/>
</dbReference>
<evidence type="ECO:0000256" key="4">
    <source>
        <dbReference type="ARBA" id="ARBA00023239"/>
    </source>
</evidence>
<dbReference type="Proteomes" id="UP000558070">
    <property type="component" value="Unassembled WGS sequence"/>
</dbReference>
<dbReference type="PANTHER" id="PTHR38042">
    <property type="entry name" value="UROPORPHYRINOGEN-III SYNTHASE, CHLOROPLASTIC"/>
    <property type="match status" value="1"/>
</dbReference>
<evidence type="ECO:0000256" key="8">
    <source>
        <dbReference type="ARBA" id="ARBA00048617"/>
    </source>
</evidence>
<evidence type="ECO:0000256" key="6">
    <source>
        <dbReference type="ARBA" id="ARBA00037589"/>
    </source>
</evidence>
<evidence type="ECO:0000256" key="9">
    <source>
        <dbReference type="RuleBase" id="RU366031"/>
    </source>
</evidence>
<dbReference type="Proteomes" id="UP000518829">
    <property type="component" value="Unassembled WGS sequence"/>
</dbReference>
<keyword evidence="4 9" id="KW-0456">Lyase</keyword>
<evidence type="ECO:0000259" key="10">
    <source>
        <dbReference type="Pfam" id="PF02602"/>
    </source>
</evidence>
<dbReference type="GO" id="GO:0006780">
    <property type="term" value="P:uroporphyrinogen III biosynthetic process"/>
    <property type="evidence" value="ECO:0007669"/>
    <property type="project" value="UniProtKB-UniRule"/>
</dbReference>
<accession>A0A7X1DDS4</accession>
<gene>
    <name evidence="11" type="ORF">HB839_00755</name>
    <name evidence="12" type="ORF">HCB47_04835</name>
</gene>
<dbReference type="CDD" id="cd06578">
    <property type="entry name" value="HemD"/>
    <property type="match status" value="1"/>
</dbReference>
<evidence type="ECO:0000313" key="13">
    <source>
        <dbReference type="Proteomes" id="UP000518829"/>
    </source>
</evidence>
<evidence type="ECO:0000256" key="3">
    <source>
        <dbReference type="ARBA" id="ARBA00013109"/>
    </source>
</evidence>
<sequence length="240" mass="27821">MIKKIVLTREASKNKLWQDYFSQNGFDVESIPLIETHPKKISLSLEQQTANWLFLTSANAVEYFFNEQFSKLNYKIAVIGEKTKEKLAEYGYKPNFVPSVYQSEVFLSEWLGENTSQTSILLPQSNLSRTIIEDTLIQNGHLVFPIELYETSFPENSQTILIEQLKLDEKRIIIFASPSAWKNFYTIAKQFSIKNENWRIASIGNITTEAILADGWEVTYQPKTFTMKHLADLIIQEEFK</sequence>
<dbReference type="InterPro" id="IPR039793">
    <property type="entry name" value="UROS/Hem4"/>
</dbReference>
<dbReference type="GO" id="GO:0004852">
    <property type="term" value="F:uroporphyrinogen-III synthase activity"/>
    <property type="evidence" value="ECO:0007669"/>
    <property type="project" value="UniProtKB-UniRule"/>
</dbReference>
<reference evidence="13 14" key="1">
    <citation type="submission" date="2020-03" db="EMBL/GenBank/DDBJ databases">
        <title>Soil Listeria distribution.</title>
        <authorList>
            <person name="Liao J."/>
            <person name="Wiedmann M."/>
        </authorList>
    </citation>
    <scope>NUCLEOTIDE SEQUENCE [LARGE SCALE GENOMIC DNA]</scope>
    <source>
        <strain evidence="12 14">FSL L7-0072</strain>
        <strain evidence="11 13">FSL L7-1699</strain>
    </source>
</reference>
<comment type="function">
    <text evidence="6 9">Catalyzes cyclization of the linear tetrapyrrole, hydroxymethylbilane, to the macrocyclic uroporphyrinogen III.</text>
</comment>
<comment type="catalytic activity">
    <reaction evidence="8 9">
        <text>hydroxymethylbilane = uroporphyrinogen III + H2O</text>
        <dbReference type="Rhea" id="RHEA:18965"/>
        <dbReference type="ChEBI" id="CHEBI:15377"/>
        <dbReference type="ChEBI" id="CHEBI:57308"/>
        <dbReference type="ChEBI" id="CHEBI:57845"/>
        <dbReference type="EC" id="4.2.1.75"/>
    </reaction>
</comment>
<organism evidence="12 14">
    <name type="scientific">Listeria farberi</name>
    <dbReference type="NCBI Taxonomy" id="2713500"/>
    <lineage>
        <taxon>Bacteria</taxon>
        <taxon>Bacillati</taxon>
        <taxon>Bacillota</taxon>
        <taxon>Bacilli</taxon>
        <taxon>Bacillales</taxon>
        <taxon>Listeriaceae</taxon>
        <taxon>Listeria</taxon>
    </lineage>
</organism>
<dbReference type="PANTHER" id="PTHR38042:SF1">
    <property type="entry name" value="UROPORPHYRINOGEN-III SYNTHASE, CHLOROPLASTIC"/>
    <property type="match status" value="1"/>
</dbReference>
<keyword evidence="13" id="KW-1185">Reference proteome</keyword>
<evidence type="ECO:0000313" key="11">
    <source>
        <dbReference type="EMBL" id="MBC1374048.1"/>
    </source>
</evidence>
<dbReference type="InterPro" id="IPR036108">
    <property type="entry name" value="4pyrrol_syn_uPrphyn_synt_sf"/>
</dbReference>
<dbReference type="EMBL" id="JAARZO010000001">
    <property type="protein sequence ID" value="MBC2286970.1"/>
    <property type="molecule type" value="Genomic_DNA"/>
</dbReference>
<dbReference type="NCBIfam" id="NF004586">
    <property type="entry name" value="PRK05928.2-4"/>
    <property type="match status" value="1"/>
</dbReference>
<dbReference type="Gene3D" id="3.40.50.10090">
    <property type="match status" value="2"/>
</dbReference>
<protein>
    <recommendedName>
        <fullName evidence="7 9">Uroporphyrinogen-III synthase</fullName>
        <ecNumber evidence="3 9">4.2.1.75</ecNumber>
    </recommendedName>
</protein>
<dbReference type="InterPro" id="IPR003754">
    <property type="entry name" value="4pyrrol_synth_uPrphyn_synth"/>
</dbReference>
<evidence type="ECO:0000256" key="7">
    <source>
        <dbReference type="ARBA" id="ARBA00040167"/>
    </source>
</evidence>
<proteinExistence type="inferred from homology"/>
<dbReference type="UniPathway" id="UPA00251">
    <property type="reaction ID" value="UER00320"/>
</dbReference>
<comment type="caution">
    <text evidence="12">The sequence shown here is derived from an EMBL/GenBank/DDBJ whole genome shotgun (WGS) entry which is preliminary data.</text>
</comment>
<dbReference type="RefSeq" id="WP_185318869.1">
    <property type="nucleotide sequence ID" value="NZ_JAARPH010000001.1"/>
</dbReference>
<comment type="similarity">
    <text evidence="2 9">Belongs to the uroporphyrinogen-III synthase family.</text>
</comment>
<dbReference type="EMBL" id="JAARPH010000001">
    <property type="protein sequence ID" value="MBC1374048.1"/>
    <property type="molecule type" value="Genomic_DNA"/>
</dbReference>
<evidence type="ECO:0000313" key="14">
    <source>
        <dbReference type="Proteomes" id="UP000558070"/>
    </source>
</evidence>